<feature type="signal peptide" evidence="1">
    <location>
        <begin position="1"/>
        <end position="27"/>
    </location>
</feature>
<feature type="chain" id="PRO_5004659290" evidence="1">
    <location>
        <begin position="28"/>
        <end position="409"/>
    </location>
</feature>
<proteinExistence type="evidence at transcript level"/>
<evidence type="ECO:0000256" key="1">
    <source>
        <dbReference type="SAM" id="SignalP"/>
    </source>
</evidence>
<sequence>MLLGKRTQSEFLLICAVVCLSFINVKCDTDQVETVKCILPLKPDWSFFSPLIFAKNGTLITTDNFSEEQEDITLDSGYEVILSCAPNYFREFPSEKTLAARCKNDKTLFVNQKEKDFISELSCEVRAIEEIITPVTGCPSTARSIEYGYTNPIVEKSYILGEACYDVKKGQLLFVHTKLRSPNMVIEELALKIRNKTYLHQEHPTSFYKIELMKALLLDELNERLKKTFGPNIPNISSRRFLNEDMLTHKQYQPILKLAWNYAITNDEEQLENLDNLQQDIVEFNTKNLEIYCGTHGILSLKNNEGEQVDVYLKNNKFPVPKYLWTVVRSGNQATAFAVFNRAQISDKDKQKDTFCTSKCEEISWIKTLLQNKQYRKVENGLVLCCELSDFRKTIHEMPPINGITDLLK</sequence>
<organism evidence="2">
    <name type="scientific">Corethrella appendiculata</name>
    <dbReference type="NCBI Taxonomy" id="1370023"/>
    <lineage>
        <taxon>Eukaryota</taxon>
        <taxon>Metazoa</taxon>
        <taxon>Ecdysozoa</taxon>
        <taxon>Arthropoda</taxon>
        <taxon>Hexapoda</taxon>
        <taxon>Insecta</taxon>
        <taxon>Pterygota</taxon>
        <taxon>Neoptera</taxon>
        <taxon>Endopterygota</taxon>
        <taxon>Diptera</taxon>
        <taxon>Nematocera</taxon>
        <taxon>Culicoidea</taxon>
        <taxon>Chaoboridae</taxon>
        <taxon>Corethrella</taxon>
    </lineage>
</organism>
<accession>U5ED71</accession>
<dbReference type="EMBL" id="GANO01004854">
    <property type="protein sequence ID" value="JAB55017.1"/>
    <property type="molecule type" value="mRNA"/>
</dbReference>
<keyword evidence="1" id="KW-0732">Signal</keyword>
<evidence type="ECO:0000313" key="2">
    <source>
        <dbReference type="EMBL" id="JAB55017.1"/>
    </source>
</evidence>
<name>U5ED71_9DIPT</name>
<protein>
    <submittedName>
        <fullName evidence="2">Putative deoxyribonuclease i</fullName>
    </submittedName>
</protein>
<dbReference type="AlphaFoldDB" id="U5ED71"/>
<dbReference type="InterPro" id="IPR044925">
    <property type="entry name" value="His-Me_finger_sf"/>
</dbReference>
<dbReference type="SUPFAM" id="SSF54060">
    <property type="entry name" value="His-Me finger endonucleases"/>
    <property type="match status" value="1"/>
</dbReference>
<reference evidence="2" key="1">
    <citation type="journal article" date="2014" name="Insect Biochem. Mol. Biol.">
        <title>An insight into the sialome of the frog biting fly, Corethrella appendiculata.</title>
        <authorList>
            <person name="Ribeiro J.M.C."/>
            <person name="Chagas A.C."/>
            <person name="Pham V.M."/>
            <person name="Lounibos L.P."/>
            <person name="Calvo E."/>
        </authorList>
    </citation>
    <scope>NUCLEOTIDE SEQUENCE</scope>
    <source>
        <tissue evidence="2">Salivary glands</tissue>
    </source>
</reference>